<dbReference type="AlphaFoldDB" id="A0A518CV46"/>
<proteinExistence type="predicted"/>
<organism evidence="1 2">
    <name type="scientific">Rohdeia mirabilis</name>
    <dbReference type="NCBI Taxonomy" id="2528008"/>
    <lineage>
        <taxon>Bacteria</taxon>
        <taxon>Pseudomonadati</taxon>
        <taxon>Planctomycetota</taxon>
        <taxon>Planctomycetia</taxon>
        <taxon>Planctomycetia incertae sedis</taxon>
        <taxon>Rohdeia</taxon>
    </lineage>
</organism>
<dbReference type="PROSITE" id="PS51257">
    <property type="entry name" value="PROKAR_LIPOPROTEIN"/>
    <property type="match status" value="1"/>
</dbReference>
<sequence>MRLGPYGVAALAALGGASCASTPVDFARCQHRFAFESTPAEMTIVDAARTGTVGVRDDSTGAWITFLYRLRGDELLVDVHVPPSGAARLAVEPDDDGVYRVGFGGPPDVDVTIHPNAIGTIDMELFVTNDEDRDR</sequence>
<reference evidence="1 2" key="1">
    <citation type="submission" date="2019-02" db="EMBL/GenBank/DDBJ databases">
        <title>Deep-cultivation of Planctomycetes and their phenomic and genomic characterization uncovers novel biology.</title>
        <authorList>
            <person name="Wiegand S."/>
            <person name="Jogler M."/>
            <person name="Boedeker C."/>
            <person name="Pinto D."/>
            <person name="Vollmers J."/>
            <person name="Rivas-Marin E."/>
            <person name="Kohn T."/>
            <person name="Peeters S.H."/>
            <person name="Heuer A."/>
            <person name="Rast P."/>
            <person name="Oberbeckmann S."/>
            <person name="Bunk B."/>
            <person name="Jeske O."/>
            <person name="Meyerdierks A."/>
            <person name="Storesund J.E."/>
            <person name="Kallscheuer N."/>
            <person name="Luecker S."/>
            <person name="Lage O.M."/>
            <person name="Pohl T."/>
            <person name="Merkel B.J."/>
            <person name="Hornburger P."/>
            <person name="Mueller R.-W."/>
            <person name="Bruemmer F."/>
            <person name="Labrenz M."/>
            <person name="Spormann A.M."/>
            <person name="Op den Camp H."/>
            <person name="Overmann J."/>
            <person name="Amann R."/>
            <person name="Jetten M.S.M."/>
            <person name="Mascher T."/>
            <person name="Medema M.H."/>
            <person name="Devos D.P."/>
            <person name="Kaster A.-K."/>
            <person name="Ovreas L."/>
            <person name="Rohde M."/>
            <person name="Galperin M.Y."/>
            <person name="Jogler C."/>
        </authorList>
    </citation>
    <scope>NUCLEOTIDE SEQUENCE [LARGE SCALE GENOMIC DNA]</scope>
    <source>
        <strain evidence="1 2">Pla163</strain>
    </source>
</reference>
<dbReference type="Proteomes" id="UP000319342">
    <property type="component" value="Chromosome"/>
</dbReference>
<evidence type="ECO:0008006" key="3">
    <source>
        <dbReference type="Google" id="ProtNLM"/>
    </source>
</evidence>
<evidence type="ECO:0000313" key="1">
    <source>
        <dbReference type="EMBL" id="QDU83074.1"/>
    </source>
</evidence>
<dbReference type="EMBL" id="CP036290">
    <property type="protein sequence ID" value="QDU83074.1"/>
    <property type="molecule type" value="Genomic_DNA"/>
</dbReference>
<gene>
    <name evidence="1" type="ORF">Pla163_01700</name>
</gene>
<name>A0A518CV46_9BACT</name>
<protein>
    <recommendedName>
        <fullName evidence="3">Lipoprotein</fullName>
    </recommendedName>
</protein>
<dbReference type="RefSeq" id="WP_145182129.1">
    <property type="nucleotide sequence ID" value="NZ_CP036290.1"/>
</dbReference>
<accession>A0A518CV46</accession>
<keyword evidence="2" id="KW-1185">Reference proteome</keyword>
<evidence type="ECO:0000313" key="2">
    <source>
        <dbReference type="Proteomes" id="UP000319342"/>
    </source>
</evidence>